<dbReference type="PANTHER" id="PTHR11820:SF7">
    <property type="entry name" value="ACYLPYRUVASE FAHD1, MITOCHONDRIAL"/>
    <property type="match status" value="1"/>
</dbReference>
<evidence type="ECO:0000259" key="3">
    <source>
        <dbReference type="Pfam" id="PF10370"/>
    </source>
</evidence>
<dbReference type="Pfam" id="PF01557">
    <property type="entry name" value="FAA_hydrolase"/>
    <property type="match status" value="1"/>
</dbReference>
<dbReference type="Gene3D" id="3.90.850.10">
    <property type="entry name" value="Fumarylacetoacetase-like, C-terminal domain"/>
    <property type="match status" value="1"/>
</dbReference>
<evidence type="ECO:0000313" key="5">
    <source>
        <dbReference type="Proteomes" id="UP001374803"/>
    </source>
</evidence>
<keyword evidence="1" id="KW-0479">Metal-binding</keyword>
<dbReference type="InterPro" id="IPR036663">
    <property type="entry name" value="Fumarylacetoacetase_C_sf"/>
</dbReference>
<evidence type="ECO:0000313" key="4">
    <source>
        <dbReference type="EMBL" id="WXB04490.1"/>
    </source>
</evidence>
<feature type="domain" description="Rv2993c-like N-terminal" evidence="3">
    <location>
        <begin position="1"/>
        <end position="60"/>
    </location>
</feature>
<reference evidence="4" key="1">
    <citation type="submission" date="2021-12" db="EMBL/GenBank/DDBJ databases">
        <title>Discovery of the Pendulisporaceae a myxobacterial family with distinct sporulation behavior and unique specialized metabolism.</title>
        <authorList>
            <person name="Garcia R."/>
            <person name="Popoff A."/>
            <person name="Bader C.D."/>
            <person name="Loehr J."/>
            <person name="Walesch S."/>
            <person name="Walt C."/>
            <person name="Boldt J."/>
            <person name="Bunk B."/>
            <person name="Haeckl F.J.F.P.J."/>
            <person name="Gunesch A.P."/>
            <person name="Birkelbach J."/>
            <person name="Nuebel U."/>
            <person name="Pietschmann T."/>
            <person name="Bach T."/>
            <person name="Mueller R."/>
        </authorList>
    </citation>
    <scope>NUCLEOTIDE SEQUENCE</scope>
    <source>
        <strain evidence="4">MSr11367</strain>
    </source>
</reference>
<organism evidence="4 5">
    <name type="scientific">Pendulispora rubella</name>
    <dbReference type="NCBI Taxonomy" id="2741070"/>
    <lineage>
        <taxon>Bacteria</taxon>
        <taxon>Pseudomonadati</taxon>
        <taxon>Myxococcota</taxon>
        <taxon>Myxococcia</taxon>
        <taxon>Myxococcales</taxon>
        <taxon>Sorangiineae</taxon>
        <taxon>Pendulisporaceae</taxon>
        <taxon>Pendulispora</taxon>
    </lineage>
</organism>
<gene>
    <name evidence="4" type="ORF">LVJ94_47260</name>
</gene>
<dbReference type="RefSeq" id="WP_394834132.1">
    <property type="nucleotide sequence ID" value="NZ_CP089929.1"/>
</dbReference>
<dbReference type="PANTHER" id="PTHR11820">
    <property type="entry name" value="ACYLPYRUVASE"/>
    <property type="match status" value="1"/>
</dbReference>
<keyword evidence="4" id="KW-0378">Hydrolase</keyword>
<dbReference type="EMBL" id="CP089983">
    <property type="protein sequence ID" value="WXB04490.1"/>
    <property type="molecule type" value="Genomic_DNA"/>
</dbReference>
<dbReference type="InterPro" id="IPR018833">
    <property type="entry name" value="Rv2993c-like_N"/>
</dbReference>
<evidence type="ECO:0000259" key="2">
    <source>
        <dbReference type="Pfam" id="PF01557"/>
    </source>
</evidence>
<sequence>MRIVRIIPPSAAPAAPLLALPVFAILDGSTLRLLSKAPWEGGTPTGETVPHTDALPLLAPVVPSKIVCVGRNYAAHAKELGNEVPKAPLLFFKPPSALIGHGGTIVLPPESERVEHEAEVGIVIGRRCKGISREQAREHIFGVTCVGDITARDLQRADGQWARAKGFDSFCPAGPWIETDLDAKLADLRISCTVNGATRQDGRTSQMIFPIDELLAYTSRMMTLEPGDLLVTGTPEGVGPLVHGDRLEISVEGVGTLACAVRK</sequence>
<accession>A0ABZ2L101</accession>
<keyword evidence="5" id="KW-1185">Reference proteome</keyword>
<dbReference type="Pfam" id="PF10370">
    <property type="entry name" value="Rv2993c-like_N"/>
    <property type="match status" value="1"/>
</dbReference>
<evidence type="ECO:0000256" key="1">
    <source>
        <dbReference type="ARBA" id="ARBA00022723"/>
    </source>
</evidence>
<dbReference type="InterPro" id="IPR011234">
    <property type="entry name" value="Fumarylacetoacetase-like_C"/>
</dbReference>
<dbReference type="GO" id="GO:0016787">
    <property type="term" value="F:hydrolase activity"/>
    <property type="evidence" value="ECO:0007669"/>
    <property type="project" value="UniProtKB-KW"/>
</dbReference>
<feature type="domain" description="Fumarylacetoacetase-like C-terminal" evidence="2">
    <location>
        <begin position="65"/>
        <end position="261"/>
    </location>
</feature>
<proteinExistence type="predicted"/>
<protein>
    <submittedName>
        <fullName evidence="4">Fumarylacetoacetate hydrolase family protein</fullName>
    </submittedName>
</protein>
<name>A0ABZ2L101_9BACT</name>
<dbReference type="Proteomes" id="UP001374803">
    <property type="component" value="Chromosome"/>
</dbReference>
<dbReference type="SUPFAM" id="SSF56529">
    <property type="entry name" value="FAH"/>
    <property type="match status" value="1"/>
</dbReference>